<sequence length="196" mass="20741">MLRRFLLLAVLLTACAERPLSQVRGEVHGRTGGPGTVAVLDPDGQRLTSAPLDRVGRFTLPLPEAAALDGVLRPSVAPALPGCTSQITASVPAARYWVQDRLTAFPTGGPASGVPLISEDRSSGQTTQRLIHRMYVYASAATRVTGQSSCPAAPTTRYQMDLKAGWNTVAAQQTRGSDTVLISVGDDGFERWSVAP</sequence>
<evidence type="ECO:0000313" key="1">
    <source>
        <dbReference type="EMBL" id="XBV84420.1"/>
    </source>
</evidence>
<dbReference type="PROSITE" id="PS51257">
    <property type="entry name" value="PROKAR_LIPOPROTEIN"/>
    <property type="match status" value="1"/>
</dbReference>
<reference evidence="1" key="1">
    <citation type="submission" date="2024-06" db="EMBL/GenBank/DDBJ databases">
        <title>Draft Genome Sequence of Deinococcus sonorensis Type Strain KR-87, a Biofilm Producing Representative of the Genus Deinococcus.</title>
        <authorList>
            <person name="Boren L.S."/>
            <person name="Grosso R.A."/>
            <person name="Hugenberg-Cox A.N."/>
            <person name="Hill J.T.E."/>
            <person name="Albert C.M."/>
            <person name="Tuohy J.M."/>
        </authorList>
    </citation>
    <scope>NUCLEOTIDE SEQUENCE</scope>
    <source>
        <strain evidence="1">KR-87</strain>
    </source>
</reference>
<protein>
    <recommendedName>
        <fullName evidence="2">Carboxypeptidase regulatory-like domain-containing protein</fullName>
    </recommendedName>
</protein>
<dbReference type="AlphaFoldDB" id="A0AAU7U7T2"/>
<dbReference type="EMBL" id="CP158299">
    <property type="protein sequence ID" value="XBV84420.1"/>
    <property type="molecule type" value="Genomic_DNA"/>
</dbReference>
<dbReference type="KEGG" id="dsc:ABOD76_13320"/>
<dbReference type="RefSeq" id="WP_350242457.1">
    <property type="nucleotide sequence ID" value="NZ_CP158299.1"/>
</dbReference>
<organism evidence="1">
    <name type="scientific">Deinococcus sonorensis KR-87</name>
    <dbReference type="NCBI Taxonomy" id="694439"/>
    <lineage>
        <taxon>Bacteria</taxon>
        <taxon>Thermotogati</taxon>
        <taxon>Deinococcota</taxon>
        <taxon>Deinococci</taxon>
        <taxon>Deinococcales</taxon>
        <taxon>Deinococcaceae</taxon>
        <taxon>Deinococcus</taxon>
    </lineage>
</organism>
<name>A0AAU7U7T2_9DEIO</name>
<gene>
    <name evidence="1" type="ORF">ABOD76_13320</name>
</gene>
<evidence type="ECO:0008006" key="2">
    <source>
        <dbReference type="Google" id="ProtNLM"/>
    </source>
</evidence>
<proteinExistence type="predicted"/>
<accession>A0AAU7U7T2</accession>